<dbReference type="EMBL" id="JAAGXA010000003">
    <property type="protein sequence ID" value="NEN77870.1"/>
    <property type="molecule type" value="Genomic_DNA"/>
</dbReference>
<reference evidence="3 4" key="1">
    <citation type="journal article" date="2014" name="Int. J. Syst. Evol. Microbiol.">
        <title>Nocardioides zeae sp. nov., isolated from the stem of Zea mays.</title>
        <authorList>
            <person name="Glaeser S.P."/>
            <person name="McInroy J.A."/>
            <person name="Busse H.J."/>
            <person name="Kampfer P."/>
        </authorList>
    </citation>
    <scope>NUCLEOTIDE SEQUENCE [LARGE SCALE GENOMIC DNA]</scope>
    <source>
        <strain evidence="3 4">JCM 30728</strain>
    </source>
</reference>
<dbReference type="PANTHER" id="PTHR33371">
    <property type="entry name" value="INTERMEMBRANE PHOSPHOLIPID TRANSPORT SYSTEM BINDING PROTEIN MLAD-RELATED"/>
    <property type="match status" value="1"/>
</dbReference>
<dbReference type="RefSeq" id="WP_163771227.1">
    <property type="nucleotide sequence ID" value="NZ_JAAGXA010000003.1"/>
</dbReference>
<evidence type="ECO:0000259" key="2">
    <source>
        <dbReference type="Pfam" id="PF02470"/>
    </source>
</evidence>
<dbReference type="Proteomes" id="UP000468687">
    <property type="component" value="Unassembled WGS sequence"/>
</dbReference>
<sequence length="438" mass="45192">MSSIARTRTPRRRSLVRKGTVFVVVMAAVLLGLGLKNQIKVALRSGDTITAEFAESYRVVPGKTRVKLAGLQVGVVTAVDHTDDGTARVEMKVDEDAVDTLGSSPSARIVPLTVLGGEYAVELARGGDGSYDGATIPTDRTRLPVELDRVLEALPRDTRTATQSLVGNLEGGLEAGGEPLKQVLRTAPDVLPPAAGTLEALQGTPGEGQLAGLVTDLHGVGVALRSEDAALGSSLDNLAVVSGTLADGSTALAQTVAALPAALDATDAGLAALDSTLQRVDTTVTALRPTLAVLPPLVDVLQPTLVEAEPVLEQAVPLLQDARELVGGLTPVVPTLTSVVDDLRGPVLDRLDGPILAKLGSPWRGEGEYRNSGGGIQADNRFYEEIAYMVVNLDRSSMTQDAQGSLLNFQAGAGPSSVAPLALDEALAALVPGIAGVE</sequence>
<feature type="domain" description="Mce/MlaD" evidence="2">
    <location>
        <begin position="46"/>
        <end position="119"/>
    </location>
</feature>
<keyword evidence="1" id="KW-0472">Membrane</keyword>
<comment type="caution">
    <text evidence="3">The sequence shown here is derived from an EMBL/GenBank/DDBJ whole genome shotgun (WGS) entry which is preliminary data.</text>
</comment>
<dbReference type="InterPro" id="IPR052336">
    <property type="entry name" value="MlaD_Phospholipid_Transporter"/>
</dbReference>
<keyword evidence="1" id="KW-1133">Transmembrane helix</keyword>
<proteinExistence type="predicted"/>
<dbReference type="InterPro" id="IPR003399">
    <property type="entry name" value="Mce/MlaD"/>
</dbReference>
<name>A0A6P0HHV0_9ACTN</name>
<accession>A0A6P0HHV0</accession>
<organism evidence="3 4">
    <name type="scientific">Nocardioides zeae</name>
    <dbReference type="NCBI Taxonomy" id="1457234"/>
    <lineage>
        <taxon>Bacteria</taxon>
        <taxon>Bacillati</taxon>
        <taxon>Actinomycetota</taxon>
        <taxon>Actinomycetes</taxon>
        <taxon>Propionibacteriales</taxon>
        <taxon>Nocardioidaceae</taxon>
        <taxon>Nocardioides</taxon>
    </lineage>
</organism>
<dbReference type="PANTHER" id="PTHR33371:SF4">
    <property type="entry name" value="INTERMEMBRANE PHOSPHOLIPID TRANSPORT SYSTEM BINDING PROTEIN MLAD"/>
    <property type="match status" value="1"/>
</dbReference>
<gene>
    <name evidence="3" type="ORF">G3T38_06230</name>
</gene>
<evidence type="ECO:0000313" key="4">
    <source>
        <dbReference type="Proteomes" id="UP000468687"/>
    </source>
</evidence>
<evidence type="ECO:0000256" key="1">
    <source>
        <dbReference type="SAM" id="Phobius"/>
    </source>
</evidence>
<keyword evidence="1" id="KW-0812">Transmembrane</keyword>
<evidence type="ECO:0000313" key="3">
    <source>
        <dbReference type="EMBL" id="NEN77870.1"/>
    </source>
</evidence>
<dbReference type="AlphaFoldDB" id="A0A6P0HHV0"/>
<protein>
    <submittedName>
        <fullName evidence="3">MCE family protein</fullName>
    </submittedName>
</protein>
<dbReference type="Pfam" id="PF02470">
    <property type="entry name" value="MlaD"/>
    <property type="match status" value="1"/>
</dbReference>
<feature type="transmembrane region" description="Helical" evidence="1">
    <location>
        <begin position="15"/>
        <end position="35"/>
    </location>
</feature>
<keyword evidence="4" id="KW-1185">Reference proteome</keyword>